<feature type="compositionally biased region" description="Low complexity" evidence="2">
    <location>
        <begin position="371"/>
        <end position="381"/>
    </location>
</feature>
<feature type="compositionally biased region" description="Basic residues" evidence="2">
    <location>
        <begin position="382"/>
        <end position="397"/>
    </location>
</feature>
<evidence type="ECO:0000313" key="3">
    <source>
        <dbReference type="EMBL" id="RVW44251.1"/>
    </source>
</evidence>
<dbReference type="EMBL" id="QGNW01001358">
    <property type="protein sequence ID" value="RVW44251.1"/>
    <property type="molecule type" value="Genomic_DNA"/>
</dbReference>
<accession>A0A438E913</accession>
<feature type="coiled-coil region" evidence="1">
    <location>
        <begin position="138"/>
        <end position="165"/>
    </location>
</feature>
<dbReference type="SUPFAM" id="SSF48371">
    <property type="entry name" value="ARM repeat"/>
    <property type="match status" value="1"/>
</dbReference>
<evidence type="ECO:0000256" key="1">
    <source>
        <dbReference type="SAM" id="Coils"/>
    </source>
</evidence>
<name>A0A438E913_VITVI</name>
<comment type="caution">
    <text evidence="3">The sequence shown here is derived from an EMBL/GenBank/DDBJ whole genome shotgun (WGS) entry which is preliminary data.</text>
</comment>
<organism evidence="3 4">
    <name type="scientific">Vitis vinifera</name>
    <name type="common">Grape</name>
    <dbReference type="NCBI Taxonomy" id="29760"/>
    <lineage>
        <taxon>Eukaryota</taxon>
        <taxon>Viridiplantae</taxon>
        <taxon>Streptophyta</taxon>
        <taxon>Embryophyta</taxon>
        <taxon>Tracheophyta</taxon>
        <taxon>Spermatophyta</taxon>
        <taxon>Magnoliopsida</taxon>
        <taxon>eudicotyledons</taxon>
        <taxon>Gunneridae</taxon>
        <taxon>Pentapetalae</taxon>
        <taxon>rosids</taxon>
        <taxon>Vitales</taxon>
        <taxon>Vitaceae</taxon>
        <taxon>Viteae</taxon>
        <taxon>Vitis</taxon>
    </lineage>
</organism>
<dbReference type="AlphaFoldDB" id="A0A438E913"/>
<sequence length="397" mass="45040">MLVQIGHACRDEEKGGKKENLHQFFNMVAAGLAGETPHMISAAVKGLARLAYEFSDLVATAYNVLPSTFLLLKRKNREIAKANLGLLKVLVAKSQTEGLQMHLRSMVEGLLNWQDITKNQFKAKVKLLLEMLVKKCGLDAVKAIKERKERKLEANSEEIRSQQSKATTSRLSRWNHTKIFSNFGMEKVRAVMQNIQMTRLYLSTEQGYLVLQLQSIFITGHQLLMSQKVKCSVTMQEKMHKAAKRLPEDLFDQLEDEPLDLLDQHKTRKAKERDASNPDSDVRSQASSHMSMNSARDNRKRRKTSDSGWAYTGGEYASKKAAGDVKRKDKLEPYAYWPLDRKMMSRRPEHRAAARKGMASVVKLTKKLEGKSASSALSSKGLRFKRVQKKSSKKKSK</sequence>
<protein>
    <submittedName>
        <fullName evidence="3">Ribosomal RNA-processing protein 12</fullName>
    </submittedName>
</protein>
<proteinExistence type="predicted"/>
<evidence type="ECO:0000313" key="4">
    <source>
        <dbReference type="Proteomes" id="UP000288805"/>
    </source>
</evidence>
<feature type="region of interest" description="Disordered" evidence="2">
    <location>
        <begin position="368"/>
        <end position="397"/>
    </location>
</feature>
<reference evidence="3 4" key="1">
    <citation type="journal article" date="2018" name="PLoS Genet.">
        <title>Population sequencing reveals clonal diversity and ancestral inbreeding in the grapevine cultivar Chardonnay.</title>
        <authorList>
            <person name="Roach M.J."/>
            <person name="Johnson D.L."/>
            <person name="Bohlmann J."/>
            <person name="van Vuuren H.J."/>
            <person name="Jones S.J."/>
            <person name="Pretorius I.S."/>
            <person name="Schmidt S.A."/>
            <person name="Borneman A.R."/>
        </authorList>
    </citation>
    <scope>NUCLEOTIDE SEQUENCE [LARGE SCALE GENOMIC DNA]</scope>
    <source>
        <strain evidence="4">cv. Chardonnay</strain>
        <tissue evidence="3">Leaf</tissue>
    </source>
</reference>
<dbReference type="InterPro" id="IPR016024">
    <property type="entry name" value="ARM-type_fold"/>
</dbReference>
<dbReference type="PANTHER" id="PTHR48445">
    <property type="entry name" value="OS02G0782100 PROTEIN"/>
    <property type="match status" value="1"/>
</dbReference>
<gene>
    <name evidence="3" type="primary">RRP12_5</name>
    <name evidence="3" type="ORF">CK203_099621</name>
</gene>
<evidence type="ECO:0000256" key="2">
    <source>
        <dbReference type="SAM" id="MobiDB-lite"/>
    </source>
</evidence>
<dbReference type="Proteomes" id="UP000288805">
    <property type="component" value="Unassembled WGS sequence"/>
</dbReference>
<feature type="region of interest" description="Disordered" evidence="2">
    <location>
        <begin position="267"/>
        <end position="313"/>
    </location>
</feature>
<keyword evidence="1" id="KW-0175">Coiled coil</keyword>
<feature type="compositionally biased region" description="Basic and acidic residues" evidence="2">
    <location>
        <begin position="271"/>
        <end position="282"/>
    </location>
</feature>
<feature type="compositionally biased region" description="Polar residues" evidence="2">
    <location>
        <begin position="283"/>
        <end position="295"/>
    </location>
</feature>
<dbReference type="PANTHER" id="PTHR48445:SF1">
    <property type="entry name" value="OS02G0782100 PROTEIN"/>
    <property type="match status" value="1"/>
</dbReference>